<evidence type="ECO:0000313" key="5">
    <source>
        <dbReference type="Proteomes" id="UP000554482"/>
    </source>
</evidence>
<dbReference type="GO" id="GO:0008270">
    <property type="term" value="F:zinc ion binding"/>
    <property type="evidence" value="ECO:0007669"/>
    <property type="project" value="UniProtKB-KW"/>
</dbReference>
<proteinExistence type="predicted"/>
<dbReference type="PROSITE" id="PS50158">
    <property type="entry name" value="ZF_CCHC"/>
    <property type="match status" value="1"/>
</dbReference>
<dbReference type="SMART" id="SM00343">
    <property type="entry name" value="ZnF_C2HC"/>
    <property type="match status" value="2"/>
</dbReference>
<accession>A0A7J6WRC7</accession>
<protein>
    <submittedName>
        <fullName evidence="4">50 kDa protein in type i retrotransposable element r1dm</fullName>
    </submittedName>
</protein>
<keyword evidence="5" id="KW-1185">Reference proteome</keyword>
<keyword evidence="1" id="KW-0863">Zinc-finger</keyword>
<feature type="compositionally biased region" description="Basic and acidic residues" evidence="2">
    <location>
        <begin position="1"/>
        <end position="15"/>
    </location>
</feature>
<dbReference type="Proteomes" id="UP000554482">
    <property type="component" value="Unassembled WGS sequence"/>
</dbReference>
<dbReference type="Pfam" id="PF00098">
    <property type="entry name" value="zf-CCHC"/>
    <property type="match status" value="1"/>
</dbReference>
<dbReference type="EMBL" id="JABWDY010012352">
    <property type="protein sequence ID" value="KAF5199160.1"/>
    <property type="molecule type" value="Genomic_DNA"/>
</dbReference>
<gene>
    <name evidence="4" type="ORF">FRX31_011254</name>
</gene>
<dbReference type="Gene3D" id="4.10.60.10">
    <property type="entry name" value="Zinc finger, CCHC-type"/>
    <property type="match status" value="1"/>
</dbReference>
<evidence type="ECO:0000259" key="3">
    <source>
        <dbReference type="PROSITE" id="PS50158"/>
    </source>
</evidence>
<organism evidence="4 5">
    <name type="scientific">Thalictrum thalictroides</name>
    <name type="common">Rue-anemone</name>
    <name type="synonym">Anemone thalictroides</name>
    <dbReference type="NCBI Taxonomy" id="46969"/>
    <lineage>
        <taxon>Eukaryota</taxon>
        <taxon>Viridiplantae</taxon>
        <taxon>Streptophyta</taxon>
        <taxon>Embryophyta</taxon>
        <taxon>Tracheophyta</taxon>
        <taxon>Spermatophyta</taxon>
        <taxon>Magnoliopsida</taxon>
        <taxon>Ranunculales</taxon>
        <taxon>Ranunculaceae</taxon>
        <taxon>Thalictroideae</taxon>
        <taxon>Thalictrum</taxon>
    </lineage>
</organism>
<keyword evidence="1" id="KW-0862">Zinc</keyword>
<evidence type="ECO:0000256" key="2">
    <source>
        <dbReference type="SAM" id="MobiDB-lite"/>
    </source>
</evidence>
<dbReference type="InterPro" id="IPR001878">
    <property type="entry name" value="Znf_CCHC"/>
</dbReference>
<evidence type="ECO:0000256" key="1">
    <source>
        <dbReference type="PROSITE-ProRule" id="PRU00047"/>
    </source>
</evidence>
<dbReference type="AlphaFoldDB" id="A0A7J6WRC7"/>
<feature type="region of interest" description="Disordered" evidence="2">
    <location>
        <begin position="208"/>
        <end position="241"/>
    </location>
</feature>
<dbReference type="OrthoDB" id="10022108at2759"/>
<name>A0A7J6WRC7_THATH</name>
<evidence type="ECO:0000313" key="4">
    <source>
        <dbReference type="EMBL" id="KAF5199160.1"/>
    </source>
</evidence>
<keyword evidence="1" id="KW-0479">Metal-binding</keyword>
<dbReference type="GO" id="GO:0003676">
    <property type="term" value="F:nucleic acid binding"/>
    <property type="evidence" value="ECO:0007669"/>
    <property type="project" value="InterPro"/>
</dbReference>
<comment type="caution">
    <text evidence="4">The sequence shown here is derived from an EMBL/GenBank/DDBJ whole genome shotgun (WGS) entry which is preliminary data.</text>
</comment>
<reference evidence="4 5" key="1">
    <citation type="submission" date="2020-06" db="EMBL/GenBank/DDBJ databases">
        <title>Transcriptomic and genomic resources for Thalictrum thalictroides and T. hernandezii: Facilitating candidate gene discovery in an emerging model plant lineage.</title>
        <authorList>
            <person name="Arias T."/>
            <person name="Riano-Pachon D.M."/>
            <person name="Di Stilio V.S."/>
        </authorList>
    </citation>
    <scope>NUCLEOTIDE SEQUENCE [LARGE SCALE GENOMIC DNA]</scope>
    <source>
        <strain evidence="5">cv. WT478/WT964</strain>
        <tissue evidence="4">Leaves</tissue>
    </source>
</reference>
<feature type="compositionally biased region" description="Basic residues" evidence="2">
    <location>
        <begin position="226"/>
        <end position="235"/>
    </location>
</feature>
<feature type="region of interest" description="Disordered" evidence="2">
    <location>
        <begin position="1"/>
        <end position="86"/>
    </location>
</feature>
<sequence>MWKPHVNDKGSKPDNETTAMPDHFDKLQRRAPLSHCSPLRLRGGNGDLTDENKDDNDQGGHLEITPTNVRKRKAGDSPPGSIPESISTETTAMTSHIRDCKAFLQDMVTIGKIGKKWTQGIEDFLEKVQACSHNIAVEAAILSGRYQEAKLVASEANRRLASHLTETNRKDNKKLYVSATKEGLPSTMSSEDDFMVVEEAPNPIARSIKDRLGEFPPLSRQTSNNQKRRRKRTKSKANAEKLKNAKMKPAKPAFVIDGKEGNLKLADIWKVVSQKTKNPRIDGCRRTAEGNYVVVSSDATTAEAIRTINEDLVIREVGPRKPRVKIRGIPVDYTPEGIVGMILSQNQELTGFSTEDIRPLFKCGKRDEHITDWVIEVSPKVFKRVNGKRLYVGMISTFPRSYAVPPHCRRCLLTDHKTSACKVESGTCFHCAKPGHSKKDCPSKNDKPSCAHCQGKHATMAKTCPKWAATVLALQRRTDYGLSDDEA</sequence>
<feature type="domain" description="CCHC-type" evidence="3">
    <location>
        <begin position="428"/>
        <end position="443"/>
    </location>
</feature>